<organism evidence="4 5">
    <name type="scientific">Photobacterium aphoticum</name>
    <dbReference type="NCBI Taxonomy" id="754436"/>
    <lineage>
        <taxon>Bacteria</taxon>
        <taxon>Pseudomonadati</taxon>
        <taxon>Pseudomonadota</taxon>
        <taxon>Gammaproteobacteria</taxon>
        <taxon>Vibrionales</taxon>
        <taxon>Vibrionaceae</taxon>
        <taxon>Photobacterium</taxon>
    </lineage>
</organism>
<protein>
    <recommendedName>
        <fullName evidence="3">Tyr recombinase domain-containing protein</fullName>
    </recommendedName>
</protein>
<evidence type="ECO:0000256" key="1">
    <source>
        <dbReference type="ARBA" id="ARBA00022908"/>
    </source>
</evidence>
<dbReference type="Proteomes" id="UP000029227">
    <property type="component" value="Unassembled WGS sequence"/>
</dbReference>
<gene>
    <name evidence="4" type="ORF">JCM19237_288</name>
</gene>
<dbReference type="InterPro" id="IPR013762">
    <property type="entry name" value="Integrase-like_cat_sf"/>
</dbReference>
<dbReference type="PROSITE" id="PS51898">
    <property type="entry name" value="TYR_RECOMBINASE"/>
    <property type="match status" value="1"/>
</dbReference>
<evidence type="ECO:0000256" key="2">
    <source>
        <dbReference type="ARBA" id="ARBA00023172"/>
    </source>
</evidence>
<dbReference type="eggNOG" id="COG4974">
    <property type="taxonomic scope" value="Bacteria"/>
</dbReference>
<evidence type="ECO:0000259" key="3">
    <source>
        <dbReference type="PROSITE" id="PS51898"/>
    </source>
</evidence>
<feature type="domain" description="Tyr recombinase" evidence="3">
    <location>
        <begin position="5"/>
        <end position="203"/>
    </location>
</feature>
<dbReference type="GO" id="GO:0015074">
    <property type="term" value="P:DNA integration"/>
    <property type="evidence" value="ECO:0007669"/>
    <property type="project" value="UniProtKB-KW"/>
</dbReference>
<dbReference type="PANTHER" id="PTHR30349:SF82">
    <property type="entry name" value="INTEGRASE_RECOMBINASE YOEC-RELATED"/>
    <property type="match status" value="1"/>
</dbReference>
<sequence>MAGATASSVRSKDELVSILRKIDMINPVIRLMLEFEARTGLRYVDASQIKWADVMINGVYRESFTLVMSKSYNKRLSNGMSEANARQASLKTIHLNDEMVALLDDLKEFTGGLTVLFESTHHHAKGGKAITINYVNRKLKEVAIELGLPYQLSTHSMRKSFSMFVLEAGGQIHDLQRLLCHSSLAVTDHYVRGLLDNSRQLTDSISFSV</sequence>
<dbReference type="STRING" id="754436.JCM19237_288"/>
<dbReference type="AlphaFoldDB" id="A0A090R056"/>
<name>A0A090R056_9GAMM</name>
<dbReference type="EMBL" id="BBMN01000020">
    <property type="protein sequence ID" value="GAL07908.1"/>
    <property type="molecule type" value="Genomic_DNA"/>
</dbReference>
<dbReference type="Pfam" id="PF00589">
    <property type="entry name" value="Phage_integrase"/>
    <property type="match status" value="1"/>
</dbReference>
<dbReference type="InterPro" id="IPR011010">
    <property type="entry name" value="DNA_brk_join_enz"/>
</dbReference>
<evidence type="ECO:0000313" key="5">
    <source>
        <dbReference type="Proteomes" id="UP000029227"/>
    </source>
</evidence>
<dbReference type="SUPFAM" id="SSF56349">
    <property type="entry name" value="DNA breaking-rejoining enzymes"/>
    <property type="match status" value="1"/>
</dbReference>
<dbReference type="PANTHER" id="PTHR30349">
    <property type="entry name" value="PHAGE INTEGRASE-RELATED"/>
    <property type="match status" value="1"/>
</dbReference>
<reference evidence="4 5" key="1">
    <citation type="journal article" date="2014" name="Genome Announc.">
        <title>Draft Genome Sequences of Two Vibrionaceae Species, Vibrio ponticus C121 and Photobacterium aphoticum C119, Isolated as Coral Reef Microbiota.</title>
        <authorList>
            <person name="Al-saari N."/>
            <person name="Meirelles P.M."/>
            <person name="Mino S."/>
            <person name="Suda W."/>
            <person name="Oshima K."/>
            <person name="Hattori M."/>
            <person name="Ohkuma M."/>
            <person name="Thompson F.L."/>
            <person name="Gomez-Gil B."/>
            <person name="Sawabe T."/>
            <person name="Sawabe T."/>
        </authorList>
    </citation>
    <scope>NUCLEOTIDE SEQUENCE [LARGE SCALE GENOMIC DNA]</scope>
    <source>
        <strain evidence="4 5">JCM 19237</strain>
    </source>
</reference>
<keyword evidence="2" id="KW-0233">DNA recombination</keyword>
<comment type="caution">
    <text evidence="4">The sequence shown here is derived from an EMBL/GenBank/DDBJ whole genome shotgun (WGS) entry which is preliminary data.</text>
</comment>
<dbReference type="InterPro" id="IPR050090">
    <property type="entry name" value="Tyrosine_recombinase_XerCD"/>
</dbReference>
<dbReference type="GO" id="GO:0006310">
    <property type="term" value="P:DNA recombination"/>
    <property type="evidence" value="ECO:0007669"/>
    <property type="project" value="UniProtKB-KW"/>
</dbReference>
<proteinExistence type="predicted"/>
<keyword evidence="1" id="KW-0229">DNA integration</keyword>
<dbReference type="Gene3D" id="1.10.443.10">
    <property type="entry name" value="Intergrase catalytic core"/>
    <property type="match status" value="1"/>
</dbReference>
<dbReference type="InterPro" id="IPR002104">
    <property type="entry name" value="Integrase_catalytic"/>
</dbReference>
<accession>A0A090R056</accession>
<dbReference type="GO" id="GO:0003677">
    <property type="term" value="F:DNA binding"/>
    <property type="evidence" value="ECO:0007669"/>
    <property type="project" value="InterPro"/>
</dbReference>
<evidence type="ECO:0000313" key="4">
    <source>
        <dbReference type="EMBL" id="GAL07908.1"/>
    </source>
</evidence>